<evidence type="ECO:0000313" key="13">
    <source>
        <dbReference type="Proteomes" id="UP000265515"/>
    </source>
</evidence>
<dbReference type="EMBL" id="BFEA01000594">
    <property type="protein sequence ID" value="GBG87082.1"/>
    <property type="molecule type" value="Genomic_DNA"/>
</dbReference>
<dbReference type="GO" id="GO:0030870">
    <property type="term" value="C:Mre11 complex"/>
    <property type="evidence" value="ECO:0007669"/>
    <property type="project" value="TreeGrafter"/>
</dbReference>
<keyword evidence="7" id="KW-0862">Zinc</keyword>
<keyword evidence="8" id="KW-0539">Nucleus</keyword>
<dbReference type="Pfam" id="PF13476">
    <property type="entry name" value="AAA_23"/>
    <property type="match status" value="1"/>
</dbReference>
<organism evidence="12 13">
    <name type="scientific">Chara braunii</name>
    <name type="common">Braun's stonewort</name>
    <dbReference type="NCBI Taxonomy" id="69332"/>
    <lineage>
        <taxon>Eukaryota</taxon>
        <taxon>Viridiplantae</taxon>
        <taxon>Streptophyta</taxon>
        <taxon>Charophyceae</taxon>
        <taxon>Charales</taxon>
        <taxon>Characeae</taxon>
        <taxon>Chara</taxon>
    </lineage>
</organism>
<evidence type="ECO:0000256" key="6">
    <source>
        <dbReference type="ARBA" id="ARBA00022723"/>
    </source>
</evidence>
<keyword evidence="6" id="KW-0479">Metal-binding</keyword>
<sequence length="1202" mass="138372">MSTIDKMLIKGIRSFSPENNDVIIFFKPLTLIVGSNGAGKTTIIECLKHACTGELPPNARSGQSFVHDPKKVCMSYRCADIDREVPKLMGVSKAILENVIFVHQDEANWPLAEAAVLKKKFDDVFSATRYTKALEAIKKLHKDQAQLIKEYKLKLDHLSSIKDAAMKLRKAMDEDSKEAEKLRAQMAEYQRKIAALQAKREAAEQTIVELRNLQEEMKLQEEKRKSIVQQINQLQSQMHAFTEADEELEKAHENLDKVVKGWQQDQVVLGQKQADLKIGLETAKESYTKDCQIKGRLQADAEAFASNKQERDNHLRATAARHNLGHVDTGPLSTDTAEEFTSKAMQRLSDLQLMLKTVKAENDAKDKRLEKQVDDMKRHVFQAESTIQARKKQMEDNRAQMRQLERDVEAATISESELMELEERERLLKDKVDAVALKMQTAHLDDKLSEVNRQLLDVETVIKRLSRERDELAAESAERIKLKFKKEELIVKERQISKILSDNERAFVNALGKVPSPQDLKKTLKTVIENHARSLKETAEASEKVRDKQSLARAARNAAMENLTRLEERRNALRSGLLEKLVVILEQRADVERLPSELENASKQYNLTKTKLDILKGMKRMFSPYLNHAMEHDACPVCERKFENESEKAGFIEKQRNAHVESEASERRMTFETSVLEAKLEKLRHLELQYKEYEMLRRVEIPKAQDVLLQCEKKAAAMEDEAKDVCGVLAQMEMEQSDLVGLEKHSDTVDRLLMESQILKRQIHEQEYRLDCLSESARTADDIKAELSAYEDKRSQMNLQKDKLRDEQETLSRELHNTSVRWRAAREDKIQADQKLLHQEKLKDDIKRLDEQNGEHDRTIQSLQLQLGTYRKELDKTIQDRESHRAKKSKEEQDIQERLGALQTDCETLRHINMRIDEYVLGNKDVKLKETIDRMAACAELQLQLEKDIEAILEKIKERETAVQDQVLLKREIEDNLRFRKLVNEERRLAEGNQRLAQVMADKGAIANVEGDLRGLQEVYNKCRDEVNKAQGTVAAYEANIERNKMELRQPTYKDIDARCRVQFIQLKATEKANKDLDKYYNALDKALMRFHTMKMEEINKIIKELWQQTYRGQDIDFLEIRSDSEGAGTRSYSYRVVMRSGDAELDMRGRCSAGQKVLASLIIRLALAETFCLNCGILALDEPTTNLDRANAEGLAAALLR</sequence>
<reference evidence="12 13" key="1">
    <citation type="journal article" date="2018" name="Cell">
        <title>The Chara Genome: Secondary Complexity and Implications for Plant Terrestrialization.</title>
        <authorList>
            <person name="Nishiyama T."/>
            <person name="Sakayama H."/>
            <person name="Vries J.D."/>
            <person name="Buschmann H."/>
            <person name="Saint-Marcoux D."/>
            <person name="Ullrich K.K."/>
            <person name="Haas F.B."/>
            <person name="Vanderstraeten L."/>
            <person name="Becker D."/>
            <person name="Lang D."/>
            <person name="Vosolsobe S."/>
            <person name="Rombauts S."/>
            <person name="Wilhelmsson P.K.I."/>
            <person name="Janitza P."/>
            <person name="Kern R."/>
            <person name="Heyl A."/>
            <person name="Rumpler F."/>
            <person name="Villalobos L.I.A.C."/>
            <person name="Clay J.M."/>
            <person name="Skokan R."/>
            <person name="Toyoda A."/>
            <person name="Suzuki Y."/>
            <person name="Kagoshima H."/>
            <person name="Schijlen E."/>
            <person name="Tajeshwar N."/>
            <person name="Catarino B."/>
            <person name="Hetherington A.J."/>
            <person name="Saltykova A."/>
            <person name="Bonnot C."/>
            <person name="Breuninger H."/>
            <person name="Symeonidi A."/>
            <person name="Radhakrishnan G.V."/>
            <person name="Van Nieuwerburgh F."/>
            <person name="Deforce D."/>
            <person name="Chang C."/>
            <person name="Karol K.G."/>
            <person name="Hedrich R."/>
            <person name="Ulvskov P."/>
            <person name="Glockner G."/>
            <person name="Delwiche C.F."/>
            <person name="Petrasek J."/>
            <person name="Van de Peer Y."/>
            <person name="Friml J."/>
            <person name="Beilby M."/>
            <person name="Dolan L."/>
            <person name="Kohara Y."/>
            <person name="Sugano S."/>
            <person name="Fujiyama A."/>
            <person name="Delaux P.-M."/>
            <person name="Quint M."/>
            <person name="TheiBen G."/>
            <person name="Hagemann M."/>
            <person name="Harholt J."/>
            <person name="Dunand C."/>
            <person name="Zachgo S."/>
            <person name="Langdale J."/>
            <person name="Maumus F."/>
            <person name="Straeten D.V.D."/>
            <person name="Gould S.B."/>
            <person name="Rensing S.A."/>
        </authorList>
    </citation>
    <scope>NUCLEOTIDE SEQUENCE [LARGE SCALE GENOMIC DNA]</scope>
    <source>
        <strain evidence="12 13">S276</strain>
    </source>
</reference>
<dbReference type="GO" id="GO:0000722">
    <property type="term" value="P:telomere maintenance via recombination"/>
    <property type="evidence" value="ECO:0007669"/>
    <property type="project" value="TreeGrafter"/>
</dbReference>
<keyword evidence="10" id="KW-0175">Coiled coil</keyword>
<evidence type="ECO:0000256" key="5">
    <source>
        <dbReference type="ARBA" id="ARBA00022454"/>
    </source>
</evidence>
<dbReference type="Gene3D" id="3.40.50.300">
    <property type="entry name" value="P-loop containing nucleotide triphosphate hydrolases"/>
    <property type="match status" value="2"/>
</dbReference>
<dbReference type="InterPro" id="IPR038729">
    <property type="entry name" value="Rad50/SbcC_AAA"/>
</dbReference>
<evidence type="ECO:0000313" key="12">
    <source>
        <dbReference type="EMBL" id="GBG87082.1"/>
    </source>
</evidence>
<dbReference type="GO" id="GO:0003691">
    <property type="term" value="F:double-stranded telomeric DNA binding"/>
    <property type="evidence" value="ECO:0007669"/>
    <property type="project" value="TreeGrafter"/>
</dbReference>
<proteinExistence type="inferred from homology"/>
<dbReference type="AlphaFoldDB" id="A0A388LXX2"/>
<keyword evidence="13" id="KW-1185">Reference proteome</keyword>
<feature type="coiled-coil region" evidence="10">
    <location>
        <begin position="982"/>
        <end position="1047"/>
    </location>
</feature>
<comment type="caution">
    <text evidence="12">The sequence shown here is derived from an EMBL/GenBank/DDBJ whole genome shotgun (WGS) entry which is preliminary data.</text>
</comment>
<dbReference type="InterPro" id="IPR027417">
    <property type="entry name" value="P-loop_NTPase"/>
</dbReference>
<feature type="coiled-coil region" evidence="10">
    <location>
        <begin position="742"/>
        <end position="880"/>
    </location>
</feature>
<gene>
    <name evidence="12" type="ORF">CBR_g44539</name>
</gene>
<feature type="coiled-coil region" evidence="10">
    <location>
        <begin position="165"/>
        <end position="251"/>
    </location>
</feature>
<dbReference type="GO" id="GO:0005737">
    <property type="term" value="C:cytoplasm"/>
    <property type="evidence" value="ECO:0007669"/>
    <property type="project" value="EnsemblPlants"/>
</dbReference>
<evidence type="ECO:0000256" key="8">
    <source>
        <dbReference type="ARBA" id="ARBA00023242"/>
    </source>
</evidence>
<dbReference type="GO" id="GO:0016233">
    <property type="term" value="P:telomere capping"/>
    <property type="evidence" value="ECO:0007669"/>
    <property type="project" value="EnsemblPlants"/>
</dbReference>
<evidence type="ECO:0000256" key="7">
    <source>
        <dbReference type="ARBA" id="ARBA00022833"/>
    </source>
</evidence>
<comment type="subcellular location">
    <subcellularLocation>
        <location evidence="3">Chromosome</location>
    </subcellularLocation>
    <subcellularLocation>
        <location evidence="2">Nucleus</location>
    </subcellularLocation>
</comment>
<dbReference type="STRING" id="69332.A0A388LXX2"/>
<comment type="similarity">
    <text evidence="4">Belongs to the SMC family. RAD50 subfamily.</text>
</comment>
<dbReference type="GO" id="GO:0046872">
    <property type="term" value="F:metal ion binding"/>
    <property type="evidence" value="ECO:0007669"/>
    <property type="project" value="UniProtKB-KW"/>
</dbReference>
<dbReference type="SUPFAM" id="SSF52540">
    <property type="entry name" value="P-loop containing nucleoside triphosphate hydrolases"/>
    <property type="match status" value="2"/>
</dbReference>
<dbReference type="PANTHER" id="PTHR18867:SF12">
    <property type="entry name" value="DNA REPAIR PROTEIN RAD50"/>
    <property type="match status" value="1"/>
</dbReference>
<dbReference type="GO" id="GO:0007004">
    <property type="term" value="P:telomere maintenance via telomerase"/>
    <property type="evidence" value="ECO:0007669"/>
    <property type="project" value="TreeGrafter"/>
</dbReference>
<dbReference type="GO" id="GO:0006302">
    <property type="term" value="P:double-strand break repair"/>
    <property type="evidence" value="ECO:0007669"/>
    <property type="project" value="EnsemblPlants"/>
</dbReference>
<comment type="catalytic activity">
    <reaction evidence="9">
        <text>ATP + H2O = ADP + phosphate + H(+)</text>
        <dbReference type="Rhea" id="RHEA:13065"/>
        <dbReference type="ChEBI" id="CHEBI:15377"/>
        <dbReference type="ChEBI" id="CHEBI:15378"/>
        <dbReference type="ChEBI" id="CHEBI:30616"/>
        <dbReference type="ChEBI" id="CHEBI:43474"/>
        <dbReference type="ChEBI" id="CHEBI:456216"/>
    </reaction>
</comment>
<dbReference type="PANTHER" id="PTHR18867">
    <property type="entry name" value="RAD50"/>
    <property type="match status" value="1"/>
</dbReference>
<dbReference type="GO" id="GO:0016887">
    <property type="term" value="F:ATP hydrolysis activity"/>
    <property type="evidence" value="ECO:0007669"/>
    <property type="project" value="InterPro"/>
</dbReference>
<evidence type="ECO:0000256" key="10">
    <source>
        <dbReference type="SAM" id="Coils"/>
    </source>
</evidence>
<feature type="coiled-coil region" evidence="10">
    <location>
        <begin position="387"/>
        <end position="475"/>
    </location>
</feature>
<feature type="domain" description="Rad50/SbcC-type AAA" evidence="11">
    <location>
        <begin position="6"/>
        <end position="69"/>
    </location>
</feature>
<evidence type="ECO:0000256" key="2">
    <source>
        <dbReference type="ARBA" id="ARBA00004123"/>
    </source>
</evidence>
<dbReference type="GO" id="GO:0043047">
    <property type="term" value="F:single-stranded telomeric DNA binding"/>
    <property type="evidence" value="ECO:0007669"/>
    <property type="project" value="TreeGrafter"/>
</dbReference>
<accession>A0A388LXX2</accession>
<evidence type="ECO:0000256" key="3">
    <source>
        <dbReference type="ARBA" id="ARBA00004286"/>
    </source>
</evidence>
<dbReference type="Gramene" id="GBG87082">
    <property type="protein sequence ID" value="GBG87082"/>
    <property type="gene ID" value="CBR_g44539"/>
</dbReference>
<dbReference type="GO" id="GO:0000794">
    <property type="term" value="C:condensed nuclear chromosome"/>
    <property type="evidence" value="ECO:0007669"/>
    <property type="project" value="TreeGrafter"/>
</dbReference>
<protein>
    <recommendedName>
        <fullName evidence="11">Rad50/SbcC-type AAA domain-containing protein</fullName>
    </recommendedName>
</protein>
<comment type="cofactor">
    <cofactor evidence="1">
        <name>Zn(2+)</name>
        <dbReference type="ChEBI" id="CHEBI:29105"/>
    </cofactor>
</comment>
<dbReference type="OMA" id="FSDYYYR"/>
<dbReference type="GO" id="GO:0070192">
    <property type="term" value="P:chromosome organization involved in meiotic cell cycle"/>
    <property type="evidence" value="ECO:0007669"/>
    <property type="project" value="TreeGrafter"/>
</dbReference>
<dbReference type="GO" id="GO:0051880">
    <property type="term" value="F:G-quadruplex DNA binding"/>
    <property type="evidence" value="ECO:0007669"/>
    <property type="project" value="TreeGrafter"/>
</dbReference>
<keyword evidence="5" id="KW-0158">Chromosome</keyword>
<evidence type="ECO:0000256" key="1">
    <source>
        <dbReference type="ARBA" id="ARBA00001947"/>
    </source>
</evidence>
<dbReference type="OrthoDB" id="18797at2759"/>
<evidence type="ECO:0000256" key="9">
    <source>
        <dbReference type="ARBA" id="ARBA00049360"/>
    </source>
</evidence>
<evidence type="ECO:0000259" key="11">
    <source>
        <dbReference type="Pfam" id="PF13476"/>
    </source>
</evidence>
<name>A0A388LXX2_CHABU</name>
<evidence type="ECO:0000256" key="4">
    <source>
        <dbReference type="ARBA" id="ARBA00009439"/>
    </source>
</evidence>
<dbReference type="Proteomes" id="UP000265515">
    <property type="component" value="Unassembled WGS sequence"/>
</dbReference>